<dbReference type="Pfam" id="PF13641">
    <property type="entry name" value="Glyco_tranf_2_3"/>
    <property type="match status" value="1"/>
</dbReference>
<dbReference type="PANTHER" id="PTHR43179:SF12">
    <property type="entry name" value="GALACTOFURANOSYLTRANSFERASE GLFT2"/>
    <property type="match status" value="1"/>
</dbReference>
<reference evidence="6 7" key="1">
    <citation type="submission" date="2006-06" db="EMBL/GenBank/DDBJ databases">
        <title>Complete sequence of Rubrobacter xylanophilus DSM 9941.</title>
        <authorList>
            <consortium name="US DOE Joint Genome Institute"/>
            <person name="Copeland A."/>
            <person name="Lucas S."/>
            <person name="Lapidus A."/>
            <person name="Barry K."/>
            <person name="Detter J.C."/>
            <person name="Glavina del Rio T."/>
            <person name="Hammon N."/>
            <person name="Israni S."/>
            <person name="Dalin E."/>
            <person name="Tice H."/>
            <person name="Pitluck S."/>
            <person name="Munk A.C."/>
            <person name="Brettin T."/>
            <person name="Bruce D."/>
            <person name="Han C."/>
            <person name="Tapia R."/>
            <person name="Gilna P."/>
            <person name="Schmutz J."/>
            <person name="Larimer F."/>
            <person name="Land M."/>
            <person name="Hauser L."/>
            <person name="Kyrpides N."/>
            <person name="Lykidis A."/>
            <person name="da Costa M.S."/>
            <person name="Rainey F.A."/>
            <person name="Empadinhas N."/>
            <person name="Jolivet E."/>
            <person name="Battista J.R."/>
            <person name="Richardson P."/>
        </authorList>
    </citation>
    <scope>NUCLEOTIDE SEQUENCE [LARGE SCALE GENOMIC DNA]</scope>
    <source>
        <strain evidence="7">DSM 9941 / NBRC 16129 / PRD-1</strain>
    </source>
</reference>
<keyword evidence="3" id="KW-0328">Glycosyltransferase</keyword>
<organism evidence="6 7">
    <name type="scientific">Rubrobacter xylanophilus (strain DSM 9941 / JCM 11954 / NBRC 16129 / PRD-1)</name>
    <dbReference type="NCBI Taxonomy" id="266117"/>
    <lineage>
        <taxon>Bacteria</taxon>
        <taxon>Bacillati</taxon>
        <taxon>Actinomycetota</taxon>
        <taxon>Rubrobacteria</taxon>
        <taxon>Rubrobacterales</taxon>
        <taxon>Rubrobacteraceae</taxon>
        <taxon>Rubrobacter</taxon>
    </lineage>
</organism>
<feature type="domain" description="Glycosyltransferase 2-like" evidence="5">
    <location>
        <begin position="13"/>
        <end position="61"/>
    </location>
</feature>
<dbReference type="eggNOG" id="COG1216">
    <property type="taxonomic scope" value="Bacteria"/>
</dbReference>
<sequence>MGMDDSKGPEVYVVILNWNGWQDTIECLESLFRSRYTRYRVVVCDNGSDDGSLENIKAWAEGRLDLPFSSDNPLRYLAPIPKPVPYVEHDREVRDGDCVEGCTRFLVLVRTGANLGFAGGNNVGIRYALERKADYVWLLNNDTVTDLNALGAMVNVAQSDPDIGAVGSTIYYMDAPNDIQLYGGGWVSFWLGICRHFTTSVSDDKLGYVAGTSLLLRREVLEQVGLLDDKFFMYWEDTDYGIRVREAGWKLAVAPESRIWHRESAALGKKNPVLYTYFNASAVRFFRKFSPLPFVPISVGVGGRFLKRVMQGDWNQAKAVWQGALAGCRE</sequence>
<comment type="similarity">
    <text evidence="2">Belongs to the glycosyltransferase 2 family.</text>
</comment>
<gene>
    <name evidence="6" type="ordered locus">Rxyl_0564</name>
</gene>
<evidence type="ECO:0000313" key="7">
    <source>
        <dbReference type="Proteomes" id="UP000006637"/>
    </source>
</evidence>
<dbReference type="KEGG" id="rxy:Rxyl_0564"/>
<protein>
    <submittedName>
        <fullName evidence="6">Glycosyl transferase, family 2</fullName>
    </submittedName>
</protein>
<dbReference type="OrthoDB" id="9771846at2"/>
<keyword evidence="4 6" id="KW-0808">Transferase</keyword>
<dbReference type="Gene3D" id="3.90.550.10">
    <property type="entry name" value="Spore Coat Polysaccharide Biosynthesis Protein SpsA, Chain A"/>
    <property type="match status" value="1"/>
</dbReference>
<evidence type="ECO:0000256" key="4">
    <source>
        <dbReference type="ARBA" id="ARBA00022679"/>
    </source>
</evidence>
<dbReference type="Proteomes" id="UP000006637">
    <property type="component" value="Chromosome"/>
</dbReference>
<dbReference type="PhylomeDB" id="Q1AYJ0"/>
<keyword evidence="7" id="KW-1185">Reference proteome</keyword>
<dbReference type="InterPro" id="IPR029044">
    <property type="entry name" value="Nucleotide-diphossugar_trans"/>
</dbReference>
<dbReference type="PANTHER" id="PTHR43179">
    <property type="entry name" value="RHAMNOSYLTRANSFERASE WBBL"/>
    <property type="match status" value="1"/>
</dbReference>
<evidence type="ECO:0000256" key="3">
    <source>
        <dbReference type="ARBA" id="ARBA00022676"/>
    </source>
</evidence>
<evidence type="ECO:0000256" key="1">
    <source>
        <dbReference type="ARBA" id="ARBA00004776"/>
    </source>
</evidence>
<dbReference type="AlphaFoldDB" id="Q1AYJ0"/>
<dbReference type="GO" id="GO:0016757">
    <property type="term" value="F:glycosyltransferase activity"/>
    <property type="evidence" value="ECO:0007669"/>
    <property type="project" value="UniProtKB-KW"/>
</dbReference>
<comment type="pathway">
    <text evidence="1">Cell wall biogenesis; cell wall polysaccharide biosynthesis.</text>
</comment>
<evidence type="ECO:0000313" key="6">
    <source>
        <dbReference type="EMBL" id="ABG03538.1"/>
    </source>
</evidence>
<proteinExistence type="inferred from homology"/>
<accession>Q1AYJ0</accession>
<evidence type="ECO:0000256" key="2">
    <source>
        <dbReference type="ARBA" id="ARBA00006739"/>
    </source>
</evidence>
<dbReference type="STRING" id="266117.Rxyl_0564"/>
<dbReference type="SUPFAM" id="SSF53448">
    <property type="entry name" value="Nucleotide-diphospho-sugar transferases"/>
    <property type="match status" value="1"/>
</dbReference>
<dbReference type="HOGENOM" id="CLU_023845_4_1_11"/>
<dbReference type="EMBL" id="CP000386">
    <property type="protein sequence ID" value="ABG03538.1"/>
    <property type="molecule type" value="Genomic_DNA"/>
</dbReference>
<dbReference type="CDD" id="cd04186">
    <property type="entry name" value="GT_2_like_c"/>
    <property type="match status" value="1"/>
</dbReference>
<evidence type="ECO:0000259" key="5">
    <source>
        <dbReference type="Pfam" id="PF00535"/>
    </source>
</evidence>
<name>Q1AYJ0_RUBXD</name>
<dbReference type="InterPro" id="IPR001173">
    <property type="entry name" value="Glyco_trans_2-like"/>
</dbReference>
<dbReference type="Pfam" id="PF00535">
    <property type="entry name" value="Glycos_transf_2"/>
    <property type="match status" value="1"/>
</dbReference>
<dbReference type="CAZy" id="GT2">
    <property type="family name" value="Glycosyltransferase Family 2"/>
</dbReference>